<dbReference type="EMBL" id="FMJC01000002">
    <property type="protein sequence ID" value="SCM72192.1"/>
    <property type="molecule type" value="Genomic_DNA"/>
</dbReference>
<name>A0A212L3N6_9BACT</name>
<accession>A0A212L3N6</accession>
<feature type="transmembrane region" description="Helical" evidence="1">
    <location>
        <begin position="133"/>
        <end position="156"/>
    </location>
</feature>
<gene>
    <name evidence="2" type="ORF">KL86DES1_20453</name>
</gene>
<evidence type="ECO:0000256" key="1">
    <source>
        <dbReference type="SAM" id="Phobius"/>
    </source>
</evidence>
<feature type="transmembrane region" description="Helical" evidence="1">
    <location>
        <begin position="99"/>
        <end position="121"/>
    </location>
</feature>
<evidence type="ECO:0000313" key="2">
    <source>
        <dbReference type="EMBL" id="SCM72192.1"/>
    </source>
</evidence>
<dbReference type="AlphaFoldDB" id="A0A212L3N6"/>
<keyword evidence="1" id="KW-0812">Transmembrane</keyword>
<organism evidence="2">
    <name type="scientific">uncultured Desulfovibrio sp</name>
    <dbReference type="NCBI Taxonomy" id="167968"/>
    <lineage>
        <taxon>Bacteria</taxon>
        <taxon>Pseudomonadati</taxon>
        <taxon>Thermodesulfobacteriota</taxon>
        <taxon>Desulfovibrionia</taxon>
        <taxon>Desulfovibrionales</taxon>
        <taxon>Desulfovibrionaceae</taxon>
        <taxon>Desulfovibrio</taxon>
        <taxon>environmental samples</taxon>
    </lineage>
</organism>
<keyword evidence="1" id="KW-0472">Membrane</keyword>
<reference evidence="2" key="1">
    <citation type="submission" date="2016-08" db="EMBL/GenBank/DDBJ databases">
        <authorList>
            <person name="Seilhamer J.J."/>
        </authorList>
    </citation>
    <scope>NUCLEOTIDE SEQUENCE</scope>
    <source>
        <strain evidence="2">86-1</strain>
    </source>
</reference>
<protein>
    <submittedName>
        <fullName evidence="2">Uncharacterized protein</fullName>
    </submittedName>
</protein>
<proteinExistence type="predicted"/>
<sequence>MTLEKLDDSARAFIRGAWPLCLIAILNLWCLMPTAHPYAVFSFLYGFAGCLIFVRGFGLATFWPIYCLAFAALLTTSPSDNEIEQLQIILRLERMDSDYLGYLVRAFKAALMTVPFSLFFFDRMGGYVTLLKIPLCIFFLVLVLEPTLLFLLLFIFGM</sequence>
<keyword evidence="1" id="KW-1133">Transmembrane helix</keyword>
<feature type="transmembrane region" description="Helical" evidence="1">
    <location>
        <begin position="12"/>
        <end position="29"/>
    </location>
</feature>
<dbReference type="RefSeq" id="WP_179980091.1">
    <property type="nucleotide sequence ID" value="NZ_LT608333.1"/>
</dbReference>